<gene>
    <name evidence="1" type="ORF">CSKR_203439</name>
</gene>
<name>A0A8T1MAZ4_CLOSI</name>
<reference evidence="1 2" key="2">
    <citation type="journal article" date="2021" name="Genomics">
        <title>High-quality reference genome for Clonorchis sinensis.</title>
        <authorList>
            <person name="Young N.D."/>
            <person name="Stroehlein A.J."/>
            <person name="Kinkar L."/>
            <person name="Wang T."/>
            <person name="Sohn W.M."/>
            <person name="Chang B.C.H."/>
            <person name="Kaur P."/>
            <person name="Weisz D."/>
            <person name="Dudchenko O."/>
            <person name="Aiden E.L."/>
            <person name="Korhonen P.K."/>
            <person name="Gasser R.B."/>
        </authorList>
    </citation>
    <scope>NUCLEOTIDE SEQUENCE [LARGE SCALE GENOMIC DNA]</scope>
    <source>
        <strain evidence="1">Cs-k2</strain>
    </source>
</reference>
<comment type="caution">
    <text evidence="1">The sequence shown here is derived from an EMBL/GenBank/DDBJ whole genome shotgun (WGS) entry which is preliminary data.</text>
</comment>
<protein>
    <submittedName>
        <fullName evidence="1">Uncharacterized protein</fullName>
    </submittedName>
</protein>
<evidence type="ECO:0000313" key="2">
    <source>
        <dbReference type="Proteomes" id="UP000286415"/>
    </source>
</evidence>
<dbReference type="EMBL" id="NIRI02000056">
    <property type="protein sequence ID" value="KAG5446290.1"/>
    <property type="molecule type" value="Genomic_DNA"/>
</dbReference>
<keyword evidence="2" id="KW-1185">Reference proteome</keyword>
<dbReference type="AlphaFoldDB" id="A0A8T1MAZ4"/>
<organism evidence="1 2">
    <name type="scientific">Clonorchis sinensis</name>
    <name type="common">Chinese liver fluke</name>
    <dbReference type="NCBI Taxonomy" id="79923"/>
    <lineage>
        <taxon>Eukaryota</taxon>
        <taxon>Metazoa</taxon>
        <taxon>Spiralia</taxon>
        <taxon>Lophotrochozoa</taxon>
        <taxon>Platyhelminthes</taxon>
        <taxon>Trematoda</taxon>
        <taxon>Digenea</taxon>
        <taxon>Opisthorchiida</taxon>
        <taxon>Opisthorchiata</taxon>
        <taxon>Opisthorchiidae</taxon>
        <taxon>Clonorchis</taxon>
    </lineage>
</organism>
<proteinExistence type="predicted"/>
<reference evidence="1 2" key="1">
    <citation type="journal article" date="2018" name="Biotechnol. Adv.">
        <title>Improved genomic resources and new bioinformatic workflow for the carcinogenic parasite Clonorchis sinensis: Biotechnological implications.</title>
        <authorList>
            <person name="Wang D."/>
            <person name="Korhonen P.K."/>
            <person name="Gasser R.B."/>
            <person name="Young N.D."/>
        </authorList>
    </citation>
    <scope>NUCLEOTIDE SEQUENCE [LARGE SCALE GENOMIC DNA]</scope>
    <source>
        <strain evidence="1">Cs-k2</strain>
    </source>
</reference>
<sequence length="113" mass="12746">MYFLYIRLIGTRISVFIACSVEVILVSDHTLMYSTPITHPVTHASFFVLLRSKPFACTQSVSRGAHKNPHKEHARTFCDFQCIPSRLNAREANSLFCGVCSFVFFIRTGTGLL</sequence>
<evidence type="ECO:0000313" key="1">
    <source>
        <dbReference type="EMBL" id="KAG5446290.1"/>
    </source>
</evidence>
<dbReference type="Proteomes" id="UP000286415">
    <property type="component" value="Unassembled WGS sequence"/>
</dbReference>
<accession>A0A8T1MAZ4</accession>